<keyword evidence="2" id="KW-0472">Membrane</keyword>
<keyword evidence="4" id="KW-1185">Reference proteome</keyword>
<feature type="transmembrane region" description="Helical" evidence="2">
    <location>
        <begin position="352"/>
        <end position="372"/>
    </location>
</feature>
<feature type="transmembrane region" description="Helical" evidence="2">
    <location>
        <begin position="187"/>
        <end position="212"/>
    </location>
</feature>
<keyword evidence="1" id="KW-0813">Transport</keyword>
<keyword evidence="2" id="KW-0812">Transmembrane</keyword>
<feature type="transmembrane region" description="Helical" evidence="2">
    <location>
        <begin position="103"/>
        <end position="123"/>
    </location>
</feature>
<reference evidence="3 4" key="2">
    <citation type="submission" date="2018-11" db="EMBL/GenBank/DDBJ databases">
        <authorList>
            <consortium name="Pathogen Informatics"/>
        </authorList>
    </citation>
    <scope>NUCLEOTIDE SEQUENCE [LARGE SCALE GENOMIC DNA]</scope>
    <source>
        <strain evidence="3 4">NST_G2</strain>
    </source>
</reference>
<dbReference type="OrthoDB" id="10049971at2759"/>
<dbReference type="PANTHER" id="PTHR46154:SF4">
    <property type="entry name" value="UREA ACTIVE TRANSPORTER"/>
    <property type="match status" value="1"/>
</dbReference>
<evidence type="ECO:0000313" key="5">
    <source>
        <dbReference type="WBParaSite" id="SSLN_0001370901-mRNA-1"/>
    </source>
</evidence>
<evidence type="ECO:0000256" key="1">
    <source>
        <dbReference type="ARBA" id="ARBA00022448"/>
    </source>
</evidence>
<accession>A0A183T9Q8</accession>
<gene>
    <name evidence="3" type="ORF">SSLN_LOCUS13206</name>
</gene>
<feature type="transmembrane region" description="Helical" evidence="2">
    <location>
        <begin position="286"/>
        <end position="308"/>
    </location>
</feature>
<dbReference type="AlphaFoldDB" id="A0A183T9Q8"/>
<organism evidence="5">
    <name type="scientific">Schistocephalus solidus</name>
    <name type="common">Tapeworm</name>
    <dbReference type="NCBI Taxonomy" id="70667"/>
    <lineage>
        <taxon>Eukaryota</taxon>
        <taxon>Metazoa</taxon>
        <taxon>Spiralia</taxon>
        <taxon>Lophotrochozoa</taxon>
        <taxon>Platyhelminthes</taxon>
        <taxon>Cestoda</taxon>
        <taxon>Eucestoda</taxon>
        <taxon>Diphyllobothriidea</taxon>
        <taxon>Diphyllobothriidae</taxon>
        <taxon>Schistocephalus</taxon>
    </lineage>
</organism>
<feature type="transmembrane region" description="Helical" evidence="2">
    <location>
        <begin position="246"/>
        <end position="266"/>
    </location>
</feature>
<dbReference type="InterPro" id="IPR038377">
    <property type="entry name" value="Na/Glc_symporter_sf"/>
</dbReference>
<proteinExistence type="predicted"/>
<evidence type="ECO:0000256" key="2">
    <source>
        <dbReference type="SAM" id="Phobius"/>
    </source>
</evidence>
<feature type="transmembrane region" description="Helical" evidence="2">
    <location>
        <begin position="315"/>
        <end position="332"/>
    </location>
</feature>
<feature type="transmembrane region" description="Helical" evidence="2">
    <location>
        <begin position="476"/>
        <end position="497"/>
    </location>
</feature>
<dbReference type="InterPro" id="IPR031155">
    <property type="entry name" value="DUR"/>
</dbReference>
<sequence>MSDDYKSPRLWVDYTNSFNEYGIAGPLIFSLTSAIPASLFALLVLEMRTKAPGARTFAQIIYARFGPLAHIPFITIFVITNFQEIMLIIAAGTSALQAVTRDASNEVMILLIFIAIIPGAVVGGLEGLRVIFYFTTIIILGAANIIAFAVFNNSNNFPIVSTASFFTNQGYWQVGIYTSLDHSCLSFVLAVLLWFTIPFLYSMSCGIGYLALTSASHEHIITHHEVYEGLLPYVVPTYLFGHWGQIVVYTIIAISLVSSCICNLMGIRSLLVHDVLETYIMVDGNIPSAVFSAIGGPCIGSVVLPIYWARLHKSGLLLGLLGGPLIALLAWVTQAMTMEDELLTNLDSEKALFTASMTAFVAGFALPVLVTLGSTKPLANEETQIVWRRLQEIDNPLMPWPEVYSQELDLRYSLHLSEGKPALSEVQRALQFTKRVTQLGFCINFLCFSILCPALTMTSQILSFETLSIWITTIEIWAAAALFFCITLPVIFFTINYMENSKDESSSVLKKARQKQRLPYRRTGNWFSRLL</sequence>
<evidence type="ECO:0000313" key="4">
    <source>
        <dbReference type="Proteomes" id="UP000275846"/>
    </source>
</evidence>
<reference evidence="5" key="1">
    <citation type="submission" date="2016-06" db="UniProtKB">
        <authorList>
            <consortium name="WormBaseParasite"/>
        </authorList>
    </citation>
    <scope>IDENTIFICATION</scope>
</reference>
<dbReference type="GO" id="GO:0015204">
    <property type="term" value="F:urea transmembrane transporter activity"/>
    <property type="evidence" value="ECO:0007669"/>
    <property type="project" value="InterPro"/>
</dbReference>
<feature type="transmembrane region" description="Helical" evidence="2">
    <location>
        <begin position="65"/>
        <end position="91"/>
    </location>
</feature>
<dbReference type="EMBL" id="UYSU01037898">
    <property type="protein sequence ID" value="VDL99591.1"/>
    <property type="molecule type" value="Genomic_DNA"/>
</dbReference>
<dbReference type="Gene3D" id="1.20.1730.10">
    <property type="entry name" value="Sodium/glucose cotransporter"/>
    <property type="match status" value="2"/>
</dbReference>
<protein>
    <submittedName>
        <fullName evidence="5">AA_permease domain-containing protein</fullName>
    </submittedName>
</protein>
<name>A0A183T9Q8_SCHSO</name>
<dbReference type="WBParaSite" id="SSLN_0001370901-mRNA-1">
    <property type="protein sequence ID" value="SSLN_0001370901-mRNA-1"/>
    <property type="gene ID" value="SSLN_0001370901"/>
</dbReference>
<dbReference type="STRING" id="70667.A0A183T9Q8"/>
<feature type="transmembrane region" description="Helical" evidence="2">
    <location>
        <begin position="130"/>
        <end position="151"/>
    </location>
</feature>
<keyword evidence="2" id="KW-1133">Transmembrane helix</keyword>
<dbReference type="PANTHER" id="PTHR46154">
    <property type="match status" value="1"/>
</dbReference>
<feature type="transmembrane region" description="Helical" evidence="2">
    <location>
        <begin position="23"/>
        <end position="45"/>
    </location>
</feature>
<evidence type="ECO:0000313" key="3">
    <source>
        <dbReference type="EMBL" id="VDL99591.1"/>
    </source>
</evidence>
<dbReference type="Proteomes" id="UP000275846">
    <property type="component" value="Unassembled WGS sequence"/>
</dbReference>
<dbReference type="GO" id="GO:0005886">
    <property type="term" value="C:plasma membrane"/>
    <property type="evidence" value="ECO:0007669"/>
    <property type="project" value="TreeGrafter"/>
</dbReference>
<feature type="transmembrane region" description="Helical" evidence="2">
    <location>
        <begin position="436"/>
        <end position="456"/>
    </location>
</feature>